<dbReference type="PANTHER" id="PTHR10869:SF246">
    <property type="entry name" value="TRANSMEMBRANE PROLYL 4-HYDROXYLASE"/>
    <property type="match status" value="1"/>
</dbReference>
<comment type="cofactor">
    <cofactor evidence="1">
        <name>L-ascorbate</name>
        <dbReference type="ChEBI" id="CHEBI:38290"/>
    </cofactor>
</comment>
<dbReference type="InterPro" id="IPR045054">
    <property type="entry name" value="P4HA-like"/>
</dbReference>
<dbReference type="PANTHER" id="PTHR10869">
    <property type="entry name" value="PROLYL 4-HYDROXYLASE ALPHA SUBUNIT"/>
    <property type="match status" value="1"/>
</dbReference>
<evidence type="ECO:0000256" key="1">
    <source>
        <dbReference type="ARBA" id="ARBA00001961"/>
    </source>
</evidence>
<feature type="domain" description="Fe2OG dioxygenase" evidence="7">
    <location>
        <begin position="86"/>
        <end position="196"/>
    </location>
</feature>
<reference evidence="8 9" key="1">
    <citation type="submission" date="2016-01" db="EMBL/GenBank/DDBJ databases">
        <title>Investigation of taxonomic status of Bacillus aminovorans.</title>
        <authorList>
            <person name="Verma A."/>
            <person name="Pal Y."/>
            <person name="Krishnamurthi S."/>
        </authorList>
    </citation>
    <scope>NUCLEOTIDE SEQUENCE [LARGE SCALE GENOMIC DNA]</scope>
    <source>
        <strain evidence="8 9">DSM 4337</strain>
    </source>
</reference>
<gene>
    <name evidence="8" type="ORF">AWH48_08175</name>
</gene>
<protein>
    <submittedName>
        <fullName evidence="8">2OG-Fe(II) oxygenase</fullName>
    </submittedName>
</protein>
<evidence type="ECO:0000256" key="3">
    <source>
        <dbReference type="ARBA" id="ARBA00022896"/>
    </source>
</evidence>
<dbReference type="PROSITE" id="PS51471">
    <property type="entry name" value="FE2OG_OXY"/>
    <property type="match status" value="1"/>
</dbReference>
<organism evidence="8 9">
    <name type="scientific">Domibacillus aminovorans</name>
    <dbReference type="NCBI Taxonomy" id="29332"/>
    <lineage>
        <taxon>Bacteria</taxon>
        <taxon>Bacillati</taxon>
        <taxon>Bacillota</taxon>
        <taxon>Bacilli</taxon>
        <taxon>Bacillales</taxon>
        <taxon>Bacillaceae</taxon>
        <taxon>Domibacillus</taxon>
    </lineage>
</organism>
<evidence type="ECO:0000259" key="7">
    <source>
        <dbReference type="PROSITE" id="PS51471"/>
    </source>
</evidence>
<dbReference type="RefSeq" id="WP_018394702.1">
    <property type="nucleotide sequence ID" value="NZ_LQWZ01000033.1"/>
</dbReference>
<dbReference type="Proteomes" id="UP000077271">
    <property type="component" value="Unassembled WGS sequence"/>
</dbReference>
<dbReference type="Pfam" id="PF13640">
    <property type="entry name" value="2OG-FeII_Oxy_3"/>
    <property type="match status" value="1"/>
</dbReference>
<keyword evidence="3" id="KW-0847">Vitamin C</keyword>
<keyword evidence="5" id="KW-0560">Oxidoreductase</keyword>
<dbReference type="AlphaFoldDB" id="A0A177KPS8"/>
<accession>A0A177KPS8</accession>
<dbReference type="InterPro" id="IPR044862">
    <property type="entry name" value="Pro_4_hyd_alph_FE2OG_OXY"/>
</dbReference>
<evidence type="ECO:0000256" key="6">
    <source>
        <dbReference type="ARBA" id="ARBA00023004"/>
    </source>
</evidence>
<evidence type="ECO:0000313" key="8">
    <source>
        <dbReference type="EMBL" id="OAH54561.1"/>
    </source>
</evidence>
<sequence>MKKPAIVLCDDPFIACYEQVVTEIECLQLRELARTQLKPATIIGPSGLQVSNFRISDSTWFSHDSYEIVRQVSERMASIIGKPLHHAEKLQIARYKVGGKFGEHLDCYDPLSKAGKDYIDQNGQRLYTALLYLNTVKEGGETFFPELNLQITPSEGTLLVFENCKKNTNESNPLSRHGARPVNEGEKWIATLWFCEKPQY</sequence>
<evidence type="ECO:0000313" key="9">
    <source>
        <dbReference type="Proteomes" id="UP000077271"/>
    </source>
</evidence>
<dbReference type="GO" id="GO:0005506">
    <property type="term" value="F:iron ion binding"/>
    <property type="evidence" value="ECO:0007669"/>
    <property type="project" value="InterPro"/>
</dbReference>
<keyword evidence="4" id="KW-0223">Dioxygenase</keyword>
<evidence type="ECO:0000256" key="5">
    <source>
        <dbReference type="ARBA" id="ARBA00023002"/>
    </source>
</evidence>
<dbReference type="EMBL" id="LQWZ01000033">
    <property type="protein sequence ID" value="OAH54561.1"/>
    <property type="molecule type" value="Genomic_DNA"/>
</dbReference>
<dbReference type="InterPro" id="IPR005123">
    <property type="entry name" value="Oxoglu/Fe-dep_dioxygenase_dom"/>
</dbReference>
<keyword evidence="6" id="KW-0408">Iron</keyword>
<dbReference type="Gene3D" id="2.60.120.620">
    <property type="entry name" value="q2cbj1_9rhob like domain"/>
    <property type="match status" value="1"/>
</dbReference>
<evidence type="ECO:0000256" key="2">
    <source>
        <dbReference type="ARBA" id="ARBA00022723"/>
    </source>
</evidence>
<name>A0A177KPS8_9BACI</name>
<dbReference type="OrthoDB" id="269774at2"/>
<keyword evidence="2" id="KW-0479">Metal-binding</keyword>
<evidence type="ECO:0000256" key="4">
    <source>
        <dbReference type="ARBA" id="ARBA00022964"/>
    </source>
</evidence>
<dbReference type="GO" id="GO:0031418">
    <property type="term" value="F:L-ascorbic acid binding"/>
    <property type="evidence" value="ECO:0007669"/>
    <property type="project" value="UniProtKB-KW"/>
</dbReference>
<dbReference type="SMART" id="SM00702">
    <property type="entry name" value="P4Hc"/>
    <property type="match status" value="1"/>
</dbReference>
<dbReference type="GO" id="GO:0004656">
    <property type="term" value="F:procollagen-proline 4-dioxygenase activity"/>
    <property type="evidence" value="ECO:0007669"/>
    <property type="project" value="TreeGrafter"/>
</dbReference>
<comment type="caution">
    <text evidence="8">The sequence shown here is derived from an EMBL/GenBank/DDBJ whole genome shotgun (WGS) entry which is preliminary data.</text>
</comment>
<dbReference type="InterPro" id="IPR006620">
    <property type="entry name" value="Pro_4_hyd_alph"/>
</dbReference>
<proteinExistence type="predicted"/>